<evidence type="ECO:0000313" key="2">
    <source>
        <dbReference type="Proteomes" id="UP000779900"/>
    </source>
</evidence>
<organism evidence="1 2">
    <name type="scientific">candidate division WOR-3 bacterium</name>
    <dbReference type="NCBI Taxonomy" id="2052148"/>
    <lineage>
        <taxon>Bacteria</taxon>
        <taxon>Bacteria division WOR-3</taxon>
    </lineage>
</organism>
<sequence>MKRSYKRWSKEEVMRVIGELSRGGTQLNSGYIARNYPALAYAGRKFYGSWESAIKAAGLNYEAIRRKCFWSKKKIVAQIRQLKGAGEKLNVSAAEKTHGGLVGAASVYFGSWRQAIVAAGYDYAKIKRQKEWSKAEIVNEVKRMKATGLELGTTIPVRKRYRTLHAAAVRYFGSWAAAMKAAKLERLLKH</sequence>
<comment type="caution">
    <text evidence="1">The sequence shown here is derived from an EMBL/GenBank/DDBJ whole genome shotgun (WGS) entry which is preliminary data.</text>
</comment>
<accession>A0A938BP77</accession>
<proteinExistence type="predicted"/>
<evidence type="ECO:0000313" key="1">
    <source>
        <dbReference type="EMBL" id="MBM3330911.1"/>
    </source>
</evidence>
<dbReference type="EMBL" id="VGIR01000013">
    <property type="protein sequence ID" value="MBM3330911.1"/>
    <property type="molecule type" value="Genomic_DNA"/>
</dbReference>
<dbReference type="Proteomes" id="UP000779900">
    <property type="component" value="Unassembled WGS sequence"/>
</dbReference>
<dbReference type="AlphaFoldDB" id="A0A938BP77"/>
<name>A0A938BP77_UNCW3</name>
<gene>
    <name evidence="1" type="ORF">FJY68_03555</name>
</gene>
<reference evidence="1" key="1">
    <citation type="submission" date="2019-03" db="EMBL/GenBank/DDBJ databases">
        <title>Lake Tanganyika Metagenome-Assembled Genomes (MAGs).</title>
        <authorList>
            <person name="Tran P."/>
        </authorList>
    </citation>
    <scope>NUCLEOTIDE SEQUENCE</scope>
    <source>
        <strain evidence="1">K_DeepCast_150m_m2_040</strain>
    </source>
</reference>
<protein>
    <submittedName>
        <fullName evidence="1">Uncharacterized protein</fullName>
    </submittedName>
</protein>